<protein>
    <submittedName>
        <fullName evidence="2">FTH domain-containing protein</fullName>
    </submittedName>
</protein>
<sequence>MVYKLSDYSYSFIQRLRELASPLEAYNLQVADIDGTLSLKPLQELTEIQFEDQMTCYFFHFSNAKVFYSPLFDEEEWLEWNDHKIEIALTQNVLHTVRTLVIQSYVTFEPFGSTVFKHFALDLQNVTFKSSSIDKEVFTALQPYIRCTNFEFVDCEIDSNLTIKDILYPCDAKSKSLYISGIWKHQWLPKLLDSLADLPSMVTFNYVSLLEVTSEEISDFFYKVSRIKKSFELRICDDSGKDVFEFTKLYFTQIQRKEIRNSSYRLILHQTPNDYYFKFNKPKRMKRQMKNFNNTNDATEQ</sequence>
<evidence type="ECO:0000313" key="1">
    <source>
        <dbReference type="Proteomes" id="UP000492821"/>
    </source>
</evidence>
<keyword evidence="1" id="KW-1185">Reference proteome</keyword>
<dbReference type="WBParaSite" id="Pan_g667.t1">
    <property type="protein sequence ID" value="Pan_g667.t1"/>
    <property type="gene ID" value="Pan_g667"/>
</dbReference>
<organism evidence="1 2">
    <name type="scientific">Panagrellus redivivus</name>
    <name type="common">Microworm</name>
    <dbReference type="NCBI Taxonomy" id="6233"/>
    <lineage>
        <taxon>Eukaryota</taxon>
        <taxon>Metazoa</taxon>
        <taxon>Ecdysozoa</taxon>
        <taxon>Nematoda</taxon>
        <taxon>Chromadorea</taxon>
        <taxon>Rhabditida</taxon>
        <taxon>Tylenchina</taxon>
        <taxon>Panagrolaimomorpha</taxon>
        <taxon>Panagrolaimoidea</taxon>
        <taxon>Panagrolaimidae</taxon>
        <taxon>Panagrellus</taxon>
    </lineage>
</organism>
<reference evidence="2" key="2">
    <citation type="submission" date="2020-10" db="UniProtKB">
        <authorList>
            <consortium name="WormBaseParasite"/>
        </authorList>
    </citation>
    <scope>IDENTIFICATION</scope>
</reference>
<accession>A0A7E4W548</accession>
<proteinExistence type="predicted"/>
<name>A0A7E4W548_PANRE</name>
<reference evidence="1" key="1">
    <citation type="journal article" date="2013" name="Genetics">
        <title>The draft genome and transcriptome of Panagrellus redivivus are shaped by the harsh demands of a free-living lifestyle.</title>
        <authorList>
            <person name="Srinivasan J."/>
            <person name="Dillman A.R."/>
            <person name="Macchietto M.G."/>
            <person name="Heikkinen L."/>
            <person name="Lakso M."/>
            <person name="Fracchia K.M."/>
            <person name="Antoshechkin I."/>
            <person name="Mortazavi A."/>
            <person name="Wong G."/>
            <person name="Sternberg P.W."/>
        </authorList>
    </citation>
    <scope>NUCLEOTIDE SEQUENCE [LARGE SCALE GENOMIC DNA]</scope>
    <source>
        <strain evidence="1">MT8872</strain>
    </source>
</reference>
<dbReference type="AlphaFoldDB" id="A0A7E4W548"/>
<dbReference type="Proteomes" id="UP000492821">
    <property type="component" value="Unassembled WGS sequence"/>
</dbReference>
<evidence type="ECO:0000313" key="2">
    <source>
        <dbReference type="WBParaSite" id="Pan_g667.t1"/>
    </source>
</evidence>